<dbReference type="Gene3D" id="3.30.470.20">
    <property type="entry name" value="ATP-grasp fold, B domain"/>
    <property type="match status" value="1"/>
</dbReference>
<dbReference type="PANTHER" id="PTHR21621">
    <property type="entry name" value="RIBOSOMAL PROTEIN S6 MODIFICATION PROTEIN"/>
    <property type="match status" value="1"/>
</dbReference>
<dbReference type="SUPFAM" id="SSF56059">
    <property type="entry name" value="Glutathione synthetase ATP-binding domain-like"/>
    <property type="match status" value="1"/>
</dbReference>
<organism evidence="3 4">
    <name type="scientific">Pseudonocardia aurantiaca</name>
    <dbReference type="NCBI Taxonomy" id="75290"/>
    <lineage>
        <taxon>Bacteria</taxon>
        <taxon>Bacillati</taxon>
        <taxon>Actinomycetota</taxon>
        <taxon>Actinomycetes</taxon>
        <taxon>Pseudonocardiales</taxon>
        <taxon>Pseudonocardiaceae</taxon>
        <taxon>Pseudonocardia</taxon>
    </lineage>
</organism>
<reference evidence="4" key="1">
    <citation type="journal article" date="2019" name="Int. J. Syst. Evol. Microbiol.">
        <title>The Global Catalogue of Microorganisms (GCM) 10K type strain sequencing project: providing services to taxonomists for standard genome sequencing and annotation.</title>
        <authorList>
            <consortium name="The Broad Institute Genomics Platform"/>
            <consortium name="The Broad Institute Genome Sequencing Center for Infectious Disease"/>
            <person name="Wu L."/>
            <person name="Ma J."/>
        </authorList>
    </citation>
    <scope>NUCLEOTIDE SEQUENCE [LARGE SCALE GENOMIC DNA]</scope>
    <source>
        <strain evidence="4">JCM 12165</strain>
    </source>
</reference>
<sequence length="285" mass="29021">MPPRISREPTGGSALRIGVLVEDRYLAQREPAGTVDVLRAAGHDVDVVVADRQAAALGASAGVDVLLGRGRSAAFVSLLSAAEAAGVAVVNSAAAIAAVANKAGMGAALAAAGIPVPRTWVGPVEALAARSDLSFPLVLKPVYGDNARGLVVVHSRAQLAGLWWPEPVALAQSYHRGTGLDLKLYVAGDRVWAVRRPSPIDAAGRTRQIATSGDAIPVTPALAELARRCGEVFGLRLYGVDCVAGPSGPLVIEVNDYPTYRGAPGASEAIADVVTGFASSLVGAA</sequence>
<evidence type="ECO:0000313" key="4">
    <source>
        <dbReference type="Proteomes" id="UP001597145"/>
    </source>
</evidence>
<name>A0ABW4FQ07_9PSEU</name>
<keyword evidence="1" id="KW-0067">ATP-binding</keyword>
<keyword evidence="1" id="KW-0547">Nucleotide-binding</keyword>
<dbReference type="InterPro" id="IPR013651">
    <property type="entry name" value="ATP-grasp_RimK-type"/>
</dbReference>
<dbReference type="PROSITE" id="PS50975">
    <property type="entry name" value="ATP_GRASP"/>
    <property type="match status" value="1"/>
</dbReference>
<evidence type="ECO:0000256" key="1">
    <source>
        <dbReference type="PROSITE-ProRule" id="PRU00409"/>
    </source>
</evidence>
<dbReference type="RefSeq" id="WP_343978298.1">
    <property type="nucleotide sequence ID" value="NZ_BAAAJG010000010.1"/>
</dbReference>
<dbReference type="InterPro" id="IPR011761">
    <property type="entry name" value="ATP-grasp"/>
</dbReference>
<keyword evidence="4" id="KW-1185">Reference proteome</keyword>
<keyword evidence="3" id="KW-0436">Ligase</keyword>
<dbReference type="GO" id="GO:0016874">
    <property type="term" value="F:ligase activity"/>
    <property type="evidence" value="ECO:0007669"/>
    <property type="project" value="UniProtKB-KW"/>
</dbReference>
<protein>
    <submittedName>
        <fullName evidence="3">RimK family alpha-L-glutamate ligase</fullName>
    </submittedName>
</protein>
<comment type="caution">
    <text evidence="3">The sequence shown here is derived from an EMBL/GenBank/DDBJ whole genome shotgun (WGS) entry which is preliminary data.</text>
</comment>
<proteinExistence type="predicted"/>
<dbReference type="Gene3D" id="3.40.50.20">
    <property type="match status" value="1"/>
</dbReference>
<gene>
    <name evidence="3" type="ORF">ACFSCY_25025</name>
</gene>
<evidence type="ECO:0000259" key="2">
    <source>
        <dbReference type="PROSITE" id="PS50975"/>
    </source>
</evidence>
<feature type="domain" description="ATP-grasp" evidence="2">
    <location>
        <begin position="106"/>
        <end position="283"/>
    </location>
</feature>
<dbReference type="EMBL" id="JBHUCP010000019">
    <property type="protein sequence ID" value="MFD1532689.1"/>
    <property type="molecule type" value="Genomic_DNA"/>
</dbReference>
<accession>A0ABW4FQ07</accession>
<dbReference type="PANTHER" id="PTHR21621:SF0">
    <property type="entry name" value="BETA-CITRYLGLUTAMATE SYNTHASE B-RELATED"/>
    <property type="match status" value="1"/>
</dbReference>
<dbReference type="Proteomes" id="UP001597145">
    <property type="component" value="Unassembled WGS sequence"/>
</dbReference>
<dbReference type="Pfam" id="PF08443">
    <property type="entry name" value="RimK"/>
    <property type="match status" value="1"/>
</dbReference>
<evidence type="ECO:0000313" key="3">
    <source>
        <dbReference type="EMBL" id="MFD1532689.1"/>
    </source>
</evidence>